<evidence type="ECO:0000256" key="1">
    <source>
        <dbReference type="SAM" id="Phobius"/>
    </source>
</evidence>
<keyword evidence="1" id="KW-0812">Transmembrane</keyword>
<organism evidence="2 3">
    <name type="scientific">Stappia sediminis</name>
    <dbReference type="NCBI Taxonomy" id="2692190"/>
    <lineage>
        <taxon>Bacteria</taxon>
        <taxon>Pseudomonadati</taxon>
        <taxon>Pseudomonadota</taxon>
        <taxon>Alphaproteobacteria</taxon>
        <taxon>Hyphomicrobiales</taxon>
        <taxon>Stappiaceae</taxon>
        <taxon>Stappia</taxon>
    </lineage>
</organism>
<reference evidence="2 3" key="1">
    <citation type="submission" date="2019-12" db="EMBL/GenBank/DDBJ databases">
        <authorList>
            <person name="Li M."/>
        </authorList>
    </citation>
    <scope>NUCLEOTIDE SEQUENCE [LARGE SCALE GENOMIC DNA]</scope>
    <source>
        <strain evidence="2 3">GBMRC 2046</strain>
    </source>
</reference>
<dbReference type="InterPro" id="IPR012667">
    <property type="entry name" value="CbtB_put"/>
</dbReference>
<keyword evidence="3" id="KW-1185">Reference proteome</keyword>
<evidence type="ECO:0000313" key="3">
    <source>
        <dbReference type="Proteomes" id="UP000433101"/>
    </source>
</evidence>
<dbReference type="EMBL" id="WUMV01000012">
    <property type="protein sequence ID" value="MXN67490.1"/>
    <property type="molecule type" value="Genomic_DNA"/>
</dbReference>
<protein>
    <submittedName>
        <fullName evidence="2">CbtB-domain containing protein</fullName>
    </submittedName>
</protein>
<sequence length="50" mass="5261">MPADRVAVARAAMLALVFGMGIVFTVGFASPNVLHNAAHDSRHSLGFPCH</sequence>
<dbReference type="AlphaFoldDB" id="A0A7X3LYM3"/>
<dbReference type="Proteomes" id="UP000433101">
    <property type="component" value="Unassembled WGS sequence"/>
</dbReference>
<keyword evidence="1" id="KW-1133">Transmembrane helix</keyword>
<proteinExistence type="predicted"/>
<evidence type="ECO:0000313" key="2">
    <source>
        <dbReference type="EMBL" id="MXN67490.1"/>
    </source>
</evidence>
<comment type="caution">
    <text evidence="2">The sequence shown here is derived from an EMBL/GenBank/DDBJ whole genome shotgun (WGS) entry which is preliminary data.</text>
</comment>
<dbReference type="NCBIfam" id="TIGR02459">
    <property type="entry name" value="CbtB"/>
    <property type="match status" value="1"/>
</dbReference>
<name>A0A7X3LYM3_9HYPH</name>
<keyword evidence="1" id="KW-0472">Membrane</keyword>
<gene>
    <name evidence="2" type="ORF">GR183_21510</name>
</gene>
<dbReference type="Pfam" id="PF09489">
    <property type="entry name" value="CbtB"/>
    <property type="match status" value="1"/>
</dbReference>
<accession>A0A7X3LYM3</accession>
<feature type="transmembrane region" description="Helical" evidence="1">
    <location>
        <begin position="7"/>
        <end position="29"/>
    </location>
</feature>